<dbReference type="Pfam" id="PF00404">
    <property type="entry name" value="Dockerin_1"/>
    <property type="match status" value="1"/>
</dbReference>
<dbReference type="Proteomes" id="UP000177746">
    <property type="component" value="Unassembled WGS sequence"/>
</dbReference>
<dbReference type="PROSITE" id="PS51766">
    <property type="entry name" value="DOCKERIN"/>
    <property type="match status" value="1"/>
</dbReference>
<evidence type="ECO:0000259" key="1">
    <source>
        <dbReference type="PROSITE" id="PS51766"/>
    </source>
</evidence>
<dbReference type="InterPro" id="IPR013783">
    <property type="entry name" value="Ig-like_fold"/>
</dbReference>
<dbReference type="InterPro" id="IPR018247">
    <property type="entry name" value="EF_Hand_1_Ca_BS"/>
</dbReference>
<protein>
    <recommendedName>
        <fullName evidence="1">Dockerin domain-containing protein</fullName>
    </recommendedName>
</protein>
<dbReference type="InterPro" id="IPR002105">
    <property type="entry name" value="Dockerin_1_rpt"/>
</dbReference>
<dbReference type="GO" id="GO:0004553">
    <property type="term" value="F:hydrolase activity, hydrolyzing O-glycosyl compounds"/>
    <property type="evidence" value="ECO:0007669"/>
    <property type="project" value="InterPro"/>
</dbReference>
<gene>
    <name evidence="2" type="ORF">A2665_02250</name>
</gene>
<dbReference type="CDD" id="cd14256">
    <property type="entry name" value="Dockerin_I"/>
    <property type="match status" value="1"/>
</dbReference>
<dbReference type="Gene3D" id="2.60.40.10">
    <property type="entry name" value="Immunoglobulins"/>
    <property type="match status" value="1"/>
</dbReference>
<accession>A0A1G2T0X3</accession>
<dbReference type="GO" id="GO:0000272">
    <property type="term" value="P:polysaccharide catabolic process"/>
    <property type="evidence" value="ECO:0007669"/>
    <property type="project" value="InterPro"/>
</dbReference>
<dbReference type="InterPro" id="IPR036439">
    <property type="entry name" value="Dockerin_dom_sf"/>
</dbReference>
<evidence type="ECO:0000313" key="2">
    <source>
        <dbReference type="EMBL" id="OHA90923.1"/>
    </source>
</evidence>
<feature type="domain" description="Dockerin" evidence="1">
    <location>
        <begin position="293"/>
        <end position="349"/>
    </location>
</feature>
<name>A0A1G2T0X3_9BACT</name>
<sequence>MIENHPRINFLWTAVFIIAALFLPLTSADAVSTTISATVKITVCGDGVVETPEECDGSSLNGASCTTQGFTGGSLSCSSACEFNTSSCTSAPSGGGGGGDGGGGGIVSAPSTNAVFSGKAYPGSTVTLLKDAQIAATTVAGADAKFSMNLSGLSGGSYIFSVYSEDKKGIRSSLLTFPVSVTSGTTANITGIFIAPTIATDKSEVRRGDNIAIFGQTVPASELTISVSSEEEFFMKKIADATGAYLLNFDTSVLEMGQHLTKSKSALNGEITAFGKVVGFTVGTKNVVAELPKVAAKGDSNGDGRVNLVDFSVAAYWYKRTNPPASADLNGDGKVDLVDFSIMAFNWTG</sequence>
<dbReference type="AlphaFoldDB" id="A0A1G2T0X3"/>
<dbReference type="PROSITE" id="PS00018">
    <property type="entry name" value="EF_HAND_1"/>
    <property type="match status" value="1"/>
</dbReference>
<reference evidence="2 3" key="1">
    <citation type="journal article" date="2016" name="Nat. Commun.">
        <title>Thousands of microbial genomes shed light on interconnected biogeochemical processes in an aquifer system.</title>
        <authorList>
            <person name="Anantharaman K."/>
            <person name="Brown C.T."/>
            <person name="Hug L.A."/>
            <person name="Sharon I."/>
            <person name="Castelle C.J."/>
            <person name="Probst A.J."/>
            <person name="Thomas B.C."/>
            <person name="Singh A."/>
            <person name="Wilkins M.J."/>
            <person name="Karaoz U."/>
            <person name="Brodie E.L."/>
            <person name="Williams K.H."/>
            <person name="Hubbard S.S."/>
            <person name="Banfield J.F."/>
        </authorList>
    </citation>
    <scope>NUCLEOTIDE SEQUENCE [LARGE SCALE GENOMIC DNA]</scope>
</reference>
<organism evidence="2 3">
    <name type="scientific">Candidatus Zambryskibacteria bacterium RIFCSPHIGHO2_01_FULL_46_30</name>
    <dbReference type="NCBI Taxonomy" id="1802739"/>
    <lineage>
        <taxon>Bacteria</taxon>
        <taxon>Candidatus Zambryskiibacteriota</taxon>
    </lineage>
</organism>
<comment type="caution">
    <text evidence="2">The sequence shown here is derived from an EMBL/GenBank/DDBJ whole genome shotgun (WGS) entry which is preliminary data.</text>
</comment>
<proteinExistence type="predicted"/>
<dbReference type="Gene3D" id="1.10.1330.10">
    <property type="entry name" value="Dockerin domain"/>
    <property type="match status" value="1"/>
</dbReference>
<dbReference type="InterPro" id="IPR016134">
    <property type="entry name" value="Dockerin_dom"/>
</dbReference>
<dbReference type="SUPFAM" id="SSF63446">
    <property type="entry name" value="Type I dockerin domain"/>
    <property type="match status" value="1"/>
</dbReference>
<evidence type="ECO:0000313" key="3">
    <source>
        <dbReference type="Proteomes" id="UP000177746"/>
    </source>
</evidence>
<dbReference type="EMBL" id="MHVI01000027">
    <property type="protein sequence ID" value="OHA90923.1"/>
    <property type="molecule type" value="Genomic_DNA"/>
</dbReference>